<dbReference type="CDD" id="cd00200">
    <property type="entry name" value="WD40"/>
    <property type="match status" value="1"/>
</dbReference>
<dbReference type="InterPro" id="IPR036322">
    <property type="entry name" value="WD40_repeat_dom_sf"/>
</dbReference>
<dbReference type="InterPro" id="IPR059122">
    <property type="entry name" value="Beta-prop_WDR5-like"/>
</dbReference>
<dbReference type="PANTHER" id="PTHR22847">
    <property type="entry name" value="WD40 REPEAT PROTEIN"/>
    <property type="match status" value="1"/>
</dbReference>
<dbReference type="PRINTS" id="PR00320">
    <property type="entry name" value="GPROTEINBRPT"/>
</dbReference>
<evidence type="ECO:0000313" key="5">
    <source>
        <dbReference type="EMBL" id="KAL0389496.1"/>
    </source>
</evidence>
<feature type="repeat" description="WD" evidence="3">
    <location>
        <begin position="24"/>
        <end position="65"/>
    </location>
</feature>
<dbReference type="GO" id="GO:0032259">
    <property type="term" value="P:methylation"/>
    <property type="evidence" value="ECO:0007669"/>
    <property type="project" value="UniProtKB-KW"/>
</dbReference>
<keyword evidence="1 3" id="KW-0853">WD repeat</keyword>
<feature type="domain" description="WDR5-like beta-propeller" evidence="4">
    <location>
        <begin position="24"/>
        <end position="196"/>
    </location>
</feature>
<accession>A0AAW2SAH7</accession>
<dbReference type="AlphaFoldDB" id="A0AAW2SAH7"/>
<feature type="repeat" description="WD" evidence="3">
    <location>
        <begin position="108"/>
        <end position="149"/>
    </location>
</feature>
<sequence>MAKNTTSESHPVPTYRPYVLKKILTNHTRAVSSVKFSNNGKLFASASLDKTLIVYSTETLTQISHLIGHSEGVSDLAWSSDSTYICSASDDRTLRIWDARAGECVKTLKGHTDFVFCVNFNPQSNLIVSGSFDDTVRVWDVKTGKAVHVIRAHTMPVTSVHFNRDGSLIVSGSHDGSCKIWDTDSGALLMTLIDDRKLWNYAAGKSLKIYTGHVNRVYCITPTFLVTGGKYIVSGSEDHCVYLWDLQGKNLVQKLEGHTDTVVSVTCHPKENMIVSAGLDNDRTVRVWVQD</sequence>
<dbReference type="PROSITE" id="PS50082">
    <property type="entry name" value="WD_REPEATS_2"/>
    <property type="match status" value="5"/>
</dbReference>
<keyword evidence="2" id="KW-0677">Repeat</keyword>
<dbReference type="PROSITE" id="PS50294">
    <property type="entry name" value="WD_REPEATS_REGION"/>
    <property type="match status" value="4"/>
</dbReference>
<dbReference type="SUPFAM" id="SSF50978">
    <property type="entry name" value="WD40 repeat-like"/>
    <property type="match status" value="1"/>
</dbReference>
<keyword evidence="5" id="KW-0489">Methyltransferase</keyword>
<reference evidence="5" key="2">
    <citation type="journal article" date="2024" name="Plant">
        <title>Genomic evolution and insights into agronomic trait innovations of Sesamum species.</title>
        <authorList>
            <person name="Miao H."/>
            <person name="Wang L."/>
            <person name="Qu L."/>
            <person name="Liu H."/>
            <person name="Sun Y."/>
            <person name="Le M."/>
            <person name="Wang Q."/>
            <person name="Wei S."/>
            <person name="Zheng Y."/>
            <person name="Lin W."/>
            <person name="Duan Y."/>
            <person name="Cao H."/>
            <person name="Xiong S."/>
            <person name="Wang X."/>
            <person name="Wei L."/>
            <person name="Li C."/>
            <person name="Ma Q."/>
            <person name="Ju M."/>
            <person name="Zhao R."/>
            <person name="Li G."/>
            <person name="Mu C."/>
            <person name="Tian Q."/>
            <person name="Mei H."/>
            <person name="Zhang T."/>
            <person name="Gao T."/>
            <person name="Zhang H."/>
        </authorList>
    </citation>
    <scope>NUCLEOTIDE SEQUENCE</scope>
    <source>
        <strain evidence="5">KEN8</strain>
    </source>
</reference>
<dbReference type="PROSITE" id="PS00678">
    <property type="entry name" value="WD_REPEATS_1"/>
    <property type="match status" value="4"/>
</dbReference>
<dbReference type="SMART" id="SM00320">
    <property type="entry name" value="WD40"/>
    <property type="match status" value="6"/>
</dbReference>
<organism evidence="5">
    <name type="scientific">Sesamum calycinum</name>
    <dbReference type="NCBI Taxonomy" id="2727403"/>
    <lineage>
        <taxon>Eukaryota</taxon>
        <taxon>Viridiplantae</taxon>
        <taxon>Streptophyta</taxon>
        <taxon>Embryophyta</taxon>
        <taxon>Tracheophyta</taxon>
        <taxon>Spermatophyta</taxon>
        <taxon>Magnoliopsida</taxon>
        <taxon>eudicotyledons</taxon>
        <taxon>Gunneridae</taxon>
        <taxon>Pentapetalae</taxon>
        <taxon>asterids</taxon>
        <taxon>lamiids</taxon>
        <taxon>Lamiales</taxon>
        <taxon>Pedaliaceae</taxon>
        <taxon>Sesamum</taxon>
    </lineage>
</organism>
<protein>
    <submittedName>
        <fullName evidence="5">COMPASS-like H3K4 histone methylase component WDR5B</fullName>
    </submittedName>
</protein>
<dbReference type="Pfam" id="PF25175">
    <property type="entry name" value="Beta-prop_WDR5"/>
    <property type="match status" value="1"/>
</dbReference>
<dbReference type="GO" id="GO:0042393">
    <property type="term" value="F:histone binding"/>
    <property type="evidence" value="ECO:0007669"/>
    <property type="project" value="TreeGrafter"/>
</dbReference>
<dbReference type="FunFam" id="2.130.10.10:FF:000228">
    <property type="entry name" value="COMPASS-like H3K4 histone methylase component WDR5A"/>
    <property type="match status" value="1"/>
</dbReference>
<dbReference type="Pfam" id="PF00400">
    <property type="entry name" value="WD40"/>
    <property type="match status" value="2"/>
</dbReference>
<reference evidence="5" key="1">
    <citation type="submission" date="2020-06" db="EMBL/GenBank/DDBJ databases">
        <authorList>
            <person name="Li T."/>
            <person name="Hu X."/>
            <person name="Zhang T."/>
            <person name="Song X."/>
            <person name="Zhang H."/>
            <person name="Dai N."/>
            <person name="Sheng W."/>
            <person name="Hou X."/>
            <person name="Wei L."/>
        </authorList>
    </citation>
    <scope>NUCLEOTIDE SEQUENCE</scope>
    <source>
        <strain evidence="5">KEN8</strain>
        <tissue evidence="5">Leaf</tissue>
    </source>
</reference>
<gene>
    <name evidence="5" type="ORF">Scaly_0306700</name>
</gene>
<dbReference type="GO" id="GO:0008168">
    <property type="term" value="F:methyltransferase activity"/>
    <property type="evidence" value="ECO:0007669"/>
    <property type="project" value="UniProtKB-KW"/>
</dbReference>
<evidence type="ECO:0000256" key="1">
    <source>
        <dbReference type="ARBA" id="ARBA00022574"/>
    </source>
</evidence>
<dbReference type="EMBL" id="JACGWM010000002">
    <property type="protein sequence ID" value="KAL0389496.1"/>
    <property type="molecule type" value="Genomic_DNA"/>
</dbReference>
<feature type="repeat" description="WD" evidence="3">
    <location>
        <begin position="66"/>
        <end position="107"/>
    </location>
</feature>
<comment type="caution">
    <text evidence="5">The sequence shown here is derived from an EMBL/GenBank/DDBJ whole genome shotgun (WGS) entry which is preliminary data.</text>
</comment>
<dbReference type="InterPro" id="IPR019775">
    <property type="entry name" value="WD40_repeat_CS"/>
</dbReference>
<dbReference type="InterPro" id="IPR001680">
    <property type="entry name" value="WD40_rpt"/>
</dbReference>
<feature type="repeat" description="WD" evidence="3">
    <location>
        <begin position="150"/>
        <end position="191"/>
    </location>
</feature>
<feature type="repeat" description="WD" evidence="3">
    <location>
        <begin position="210"/>
        <end position="254"/>
    </location>
</feature>
<keyword evidence="5" id="KW-0808">Transferase</keyword>
<evidence type="ECO:0000256" key="2">
    <source>
        <dbReference type="ARBA" id="ARBA00022737"/>
    </source>
</evidence>
<dbReference type="InterPro" id="IPR015943">
    <property type="entry name" value="WD40/YVTN_repeat-like_dom_sf"/>
</dbReference>
<name>A0AAW2SAH7_9LAMI</name>
<dbReference type="PANTHER" id="PTHR22847:SF684">
    <property type="entry name" value="COMPASS-LIKE H3K4 HISTONE METHYLASE COMPONENT WDR5B"/>
    <property type="match status" value="1"/>
</dbReference>
<dbReference type="InterPro" id="IPR020472">
    <property type="entry name" value="WD40_PAC1"/>
</dbReference>
<proteinExistence type="predicted"/>
<dbReference type="GO" id="GO:0048188">
    <property type="term" value="C:Set1C/COMPASS complex"/>
    <property type="evidence" value="ECO:0007669"/>
    <property type="project" value="TreeGrafter"/>
</dbReference>
<evidence type="ECO:0000256" key="3">
    <source>
        <dbReference type="PROSITE-ProRule" id="PRU00221"/>
    </source>
</evidence>
<dbReference type="Gene3D" id="2.130.10.10">
    <property type="entry name" value="YVTN repeat-like/Quinoprotein amine dehydrogenase"/>
    <property type="match status" value="1"/>
</dbReference>
<evidence type="ECO:0000259" key="4">
    <source>
        <dbReference type="Pfam" id="PF25175"/>
    </source>
</evidence>